<evidence type="ECO:0000256" key="1">
    <source>
        <dbReference type="ARBA" id="ARBA00005753"/>
    </source>
</evidence>
<dbReference type="SUPFAM" id="SSF51206">
    <property type="entry name" value="cAMP-binding domain-like"/>
    <property type="match status" value="1"/>
</dbReference>
<accession>A0A485MC92</accession>
<name>A0A485MC92_LYNPA</name>
<dbReference type="Pfam" id="PF02197">
    <property type="entry name" value="RIIa"/>
    <property type="match status" value="1"/>
</dbReference>
<dbReference type="Proteomes" id="UP000386466">
    <property type="component" value="Unassembled WGS sequence"/>
</dbReference>
<evidence type="ECO:0000313" key="9">
    <source>
        <dbReference type="EMBL" id="VFV18415.1"/>
    </source>
</evidence>
<dbReference type="SMART" id="SM00100">
    <property type="entry name" value="cNMP"/>
    <property type="match status" value="1"/>
</dbReference>
<dbReference type="InterPro" id="IPR003117">
    <property type="entry name" value="cAMP_dep_PK_reg_su_I/II_a/b"/>
</dbReference>
<sequence>MASPSSCPAAEEDESLKGCELYVQKHGVQQVLKDCIVHLCVSKPDRPMKFLREHFEKLEKEETRQILTQQKSDSHDEEVSPTPPNPVVKARRRRGGVSAEVYTEEDAVSYVRKVIPKDYKTMTALAKAISKNVLFAHLDDNERSDIFDAMFPVTHIAGETVIQQGDEGDNFYVIDQGEVDVSISSLPRPRSGQPRSAFHPEAGVTHLSVARVRGCAPTDGGPQGPQRFAKRAGSRVFTDPKALDSFLLFPLTFLCPPCW</sequence>
<dbReference type="CDD" id="cd00038">
    <property type="entry name" value="CAP_ED"/>
    <property type="match status" value="1"/>
</dbReference>
<dbReference type="GO" id="GO:0034236">
    <property type="term" value="F:protein kinase A catalytic subunit binding"/>
    <property type="evidence" value="ECO:0007669"/>
    <property type="project" value="TreeGrafter"/>
</dbReference>
<dbReference type="GO" id="GO:0030552">
    <property type="term" value="F:cAMP binding"/>
    <property type="evidence" value="ECO:0007669"/>
    <property type="project" value="UniProtKB-KW"/>
</dbReference>
<evidence type="ECO:0000259" key="8">
    <source>
        <dbReference type="PROSITE" id="PS50042"/>
    </source>
</evidence>
<keyword evidence="2" id="KW-0597">Phosphoprotein</keyword>
<feature type="region of interest" description="Disordered" evidence="7">
    <location>
        <begin position="63"/>
        <end position="93"/>
    </location>
</feature>
<keyword evidence="5" id="KW-0547">Nucleotide-binding</keyword>
<reference evidence="9 10" key="1">
    <citation type="submission" date="2019-01" db="EMBL/GenBank/DDBJ databases">
        <authorList>
            <person name="Alioto T."/>
            <person name="Alioto T."/>
        </authorList>
    </citation>
    <scope>NUCLEOTIDE SEQUENCE [LARGE SCALE GENOMIC DNA]</scope>
</reference>
<dbReference type="GO" id="GO:0004862">
    <property type="term" value="F:cAMP-dependent protein kinase inhibitor activity"/>
    <property type="evidence" value="ECO:0007669"/>
    <property type="project" value="TreeGrafter"/>
</dbReference>
<dbReference type="PRINTS" id="PR00103">
    <property type="entry name" value="CAMPKINASE"/>
</dbReference>
<dbReference type="SUPFAM" id="SSF47391">
    <property type="entry name" value="Dimerization-anchoring domain of cAMP-dependent PK regulatory subunit"/>
    <property type="match status" value="1"/>
</dbReference>
<organism evidence="9 10">
    <name type="scientific">Lynx pardinus</name>
    <name type="common">Iberian lynx</name>
    <name type="synonym">Felis pardina</name>
    <dbReference type="NCBI Taxonomy" id="191816"/>
    <lineage>
        <taxon>Eukaryota</taxon>
        <taxon>Metazoa</taxon>
        <taxon>Chordata</taxon>
        <taxon>Craniata</taxon>
        <taxon>Vertebrata</taxon>
        <taxon>Euteleostomi</taxon>
        <taxon>Mammalia</taxon>
        <taxon>Eutheria</taxon>
        <taxon>Laurasiatheria</taxon>
        <taxon>Carnivora</taxon>
        <taxon>Feliformia</taxon>
        <taxon>Felidae</taxon>
        <taxon>Felinae</taxon>
        <taxon>Lynx</taxon>
    </lineage>
</organism>
<dbReference type="PANTHER" id="PTHR11635:SF126">
    <property type="entry name" value="CAMP-DEPENDENT PROTEIN KINASE TYPE I-BETA REGULATORY SUBUNIT"/>
    <property type="match status" value="1"/>
</dbReference>
<dbReference type="GO" id="GO:0016301">
    <property type="term" value="F:kinase activity"/>
    <property type="evidence" value="ECO:0007669"/>
    <property type="project" value="UniProtKB-KW"/>
</dbReference>
<evidence type="ECO:0000256" key="5">
    <source>
        <dbReference type="ARBA" id="ARBA00022741"/>
    </source>
</evidence>
<dbReference type="InterPro" id="IPR018488">
    <property type="entry name" value="cNMP-bd_CS"/>
</dbReference>
<dbReference type="AlphaFoldDB" id="A0A485MC92"/>
<evidence type="ECO:0000313" key="10">
    <source>
        <dbReference type="Proteomes" id="UP000386466"/>
    </source>
</evidence>
<dbReference type="FunFam" id="1.20.890.10:FF:000001">
    <property type="entry name" value="cAMP-dependent protein kinase type I-alpha regulatory subunit"/>
    <property type="match status" value="1"/>
</dbReference>
<keyword evidence="9" id="KW-0808">Transferase</keyword>
<dbReference type="Gene3D" id="2.60.120.10">
    <property type="entry name" value="Jelly Rolls"/>
    <property type="match status" value="1"/>
</dbReference>
<keyword evidence="9" id="KW-0418">Kinase</keyword>
<gene>
    <name evidence="9" type="ORF">LYPA_23C010891</name>
</gene>
<dbReference type="SMART" id="SM00394">
    <property type="entry name" value="RIIa"/>
    <property type="match status" value="1"/>
</dbReference>
<evidence type="ECO:0000256" key="4">
    <source>
        <dbReference type="ARBA" id="ARBA00022737"/>
    </source>
</evidence>
<keyword evidence="10" id="KW-1185">Reference proteome</keyword>
<feature type="non-terminal residue" evidence="9">
    <location>
        <position position="259"/>
    </location>
</feature>
<protein>
    <submittedName>
        <fullName evidence="9">Camp-dependent protein kinase type</fullName>
    </submittedName>
</protein>
<dbReference type="GO" id="GO:0005952">
    <property type="term" value="C:cAMP-dependent protein kinase complex"/>
    <property type="evidence" value="ECO:0007669"/>
    <property type="project" value="InterPro"/>
</dbReference>
<keyword evidence="6" id="KW-0114">cAMP</keyword>
<dbReference type="PROSITE" id="PS50042">
    <property type="entry name" value="CNMP_BINDING_3"/>
    <property type="match status" value="1"/>
</dbReference>
<evidence type="ECO:0000256" key="6">
    <source>
        <dbReference type="ARBA" id="ARBA00023149"/>
    </source>
</evidence>
<feature type="domain" description="Cyclic nucleotide-binding" evidence="8">
    <location>
        <begin position="134"/>
        <end position="181"/>
    </location>
</feature>
<dbReference type="InterPro" id="IPR050503">
    <property type="entry name" value="cAMP-dep_PK_reg_su-like"/>
</dbReference>
<dbReference type="InterPro" id="IPR042818">
    <property type="entry name" value="RIbeta_DD"/>
</dbReference>
<dbReference type="PROSITE" id="PS00888">
    <property type="entry name" value="CNMP_BINDING_1"/>
    <property type="match status" value="1"/>
</dbReference>
<evidence type="ECO:0000256" key="3">
    <source>
        <dbReference type="ARBA" id="ARBA00022566"/>
    </source>
</evidence>
<dbReference type="GO" id="GO:0005829">
    <property type="term" value="C:cytosol"/>
    <property type="evidence" value="ECO:0007669"/>
    <property type="project" value="TreeGrafter"/>
</dbReference>
<dbReference type="InterPro" id="IPR018490">
    <property type="entry name" value="cNMP-bd_dom_sf"/>
</dbReference>
<keyword evidence="3" id="KW-0116">cAMP-binding</keyword>
<dbReference type="InterPro" id="IPR014710">
    <property type="entry name" value="RmlC-like_jellyroll"/>
</dbReference>
<comment type="similarity">
    <text evidence="1">Belongs to the cAMP-dependent kinase regulatory chain family.</text>
</comment>
<evidence type="ECO:0000256" key="7">
    <source>
        <dbReference type="SAM" id="MobiDB-lite"/>
    </source>
</evidence>
<dbReference type="PANTHER" id="PTHR11635">
    <property type="entry name" value="CAMP-DEPENDENT PROTEIN KINASE REGULATORY CHAIN"/>
    <property type="match status" value="1"/>
</dbReference>
<dbReference type="InterPro" id="IPR000595">
    <property type="entry name" value="cNMP-bd_dom"/>
</dbReference>
<keyword evidence="4" id="KW-0677">Repeat</keyword>
<dbReference type="Gene3D" id="1.20.890.10">
    <property type="entry name" value="cAMP-dependent protein kinase regulatory subunit, dimerization-anchoring domain"/>
    <property type="match status" value="1"/>
</dbReference>
<dbReference type="CDD" id="cd12102">
    <property type="entry name" value="DD_RIbeta_PKA"/>
    <property type="match status" value="1"/>
</dbReference>
<evidence type="ECO:0000256" key="2">
    <source>
        <dbReference type="ARBA" id="ARBA00022553"/>
    </source>
</evidence>
<dbReference type="EMBL" id="CAAGRJ010000844">
    <property type="protein sequence ID" value="VFV18415.1"/>
    <property type="molecule type" value="Genomic_DNA"/>
</dbReference>
<proteinExistence type="inferred from homology"/>